<comment type="caution">
    <text evidence="2">The sequence shown here is derived from an EMBL/GenBank/DDBJ whole genome shotgun (WGS) entry which is preliminary data.</text>
</comment>
<evidence type="ECO:0000256" key="1">
    <source>
        <dbReference type="SAM" id="Phobius"/>
    </source>
</evidence>
<dbReference type="AlphaFoldDB" id="X6N289"/>
<name>X6N289_RETFI</name>
<gene>
    <name evidence="2" type="ORF">RFI_17008</name>
</gene>
<accession>X6N289</accession>
<dbReference type="Proteomes" id="UP000023152">
    <property type="component" value="Unassembled WGS sequence"/>
</dbReference>
<keyword evidence="1" id="KW-1133">Transmembrane helix</keyword>
<reference evidence="2 3" key="1">
    <citation type="journal article" date="2013" name="Curr. Biol.">
        <title>The Genome of the Foraminiferan Reticulomyxa filosa.</title>
        <authorList>
            <person name="Glockner G."/>
            <person name="Hulsmann N."/>
            <person name="Schleicher M."/>
            <person name="Noegel A.A."/>
            <person name="Eichinger L."/>
            <person name="Gallinger C."/>
            <person name="Pawlowski J."/>
            <person name="Sierra R."/>
            <person name="Euteneuer U."/>
            <person name="Pillet L."/>
            <person name="Moustafa A."/>
            <person name="Platzer M."/>
            <person name="Groth M."/>
            <person name="Szafranski K."/>
            <person name="Schliwa M."/>
        </authorList>
    </citation>
    <scope>NUCLEOTIDE SEQUENCE [LARGE SCALE GENOMIC DNA]</scope>
</reference>
<organism evidence="2 3">
    <name type="scientific">Reticulomyxa filosa</name>
    <dbReference type="NCBI Taxonomy" id="46433"/>
    <lineage>
        <taxon>Eukaryota</taxon>
        <taxon>Sar</taxon>
        <taxon>Rhizaria</taxon>
        <taxon>Retaria</taxon>
        <taxon>Foraminifera</taxon>
        <taxon>Monothalamids</taxon>
        <taxon>Reticulomyxidae</taxon>
        <taxon>Reticulomyxa</taxon>
    </lineage>
</organism>
<keyword evidence="3" id="KW-1185">Reference proteome</keyword>
<feature type="transmembrane region" description="Helical" evidence="1">
    <location>
        <begin position="6"/>
        <end position="28"/>
    </location>
</feature>
<keyword evidence="1" id="KW-0812">Transmembrane</keyword>
<evidence type="ECO:0000313" key="2">
    <source>
        <dbReference type="EMBL" id="ETO20211.1"/>
    </source>
</evidence>
<proteinExistence type="predicted"/>
<dbReference type="EMBL" id="ASPP01012839">
    <property type="protein sequence ID" value="ETO20211.1"/>
    <property type="molecule type" value="Genomic_DNA"/>
</dbReference>
<sequence length="104" mass="12481">MDHKYVILGIFIEQIIKSILIVVANSFAKDYQYLWIKVMKKKSDKQLNNSLNYLINRLNVRLNEKQLDFAFEYLIDKLQNKNKNGHCYIAFRELLKVIVMRLNE</sequence>
<keyword evidence="1" id="KW-0472">Membrane</keyword>
<evidence type="ECO:0000313" key="3">
    <source>
        <dbReference type="Proteomes" id="UP000023152"/>
    </source>
</evidence>
<protein>
    <submittedName>
        <fullName evidence="2">Uncharacterized protein</fullName>
    </submittedName>
</protein>